<dbReference type="RefSeq" id="WP_348862958.1">
    <property type="nucleotide sequence ID" value="NZ_JBEAAL010000007.1"/>
</dbReference>
<name>A0ABV0M1A7_9HYPH</name>
<keyword evidence="3" id="KW-1185">Reference proteome</keyword>
<evidence type="ECO:0000313" key="2">
    <source>
        <dbReference type="EMBL" id="MEQ1405647.1"/>
    </source>
</evidence>
<keyword evidence="2" id="KW-0378">Hydrolase</keyword>
<protein>
    <submittedName>
        <fullName evidence="2">Endonuclease</fullName>
    </submittedName>
</protein>
<dbReference type="EMBL" id="JBEAAL010000007">
    <property type="protein sequence ID" value="MEQ1405647.1"/>
    <property type="molecule type" value="Genomic_DNA"/>
</dbReference>
<gene>
    <name evidence="2" type="ORF">ABK249_11950</name>
</gene>
<accession>A0ABV0M1A7</accession>
<dbReference type="GO" id="GO:0004519">
    <property type="term" value="F:endonuclease activity"/>
    <property type="evidence" value="ECO:0007669"/>
    <property type="project" value="UniProtKB-KW"/>
</dbReference>
<dbReference type="Proteomes" id="UP001496627">
    <property type="component" value="Unassembled WGS sequence"/>
</dbReference>
<evidence type="ECO:0000313" key="3">
    <source>
        <dbReference type="Proteomes" id="UP001496627"/>
    </source>
</evidence>
<comment type="caution">
    <text evidence="2">The sequence shown here is derived from an EMBL/GenBank/DDBJ whole genome shotgun (WGS) entry which is preliminary data.</text>
</comment>
<proteinExistence type="predicted"/>
<sequence length="120" mass="13895">MPYRAPSICSYCGAAHPSGERCQRERTADRERKARFDKKRPAARQRGYDSEWQREAKAFLALPENEWCGCGAKATVVMHIKSIRTRPDLRMVRSNWRAGCQRCNAIEAAEERRTLERINP</sequence>
<keyword evidence="2" id="KW-0540">Nuclease</keyword>
<organism evidence="2 3">
    <name type="scientific">Neorhizobium phenanthreniclasticum</name>
    <dbReference type="NCBI Taxonomy" id="3157917"/>
    <lineage>
        <taxon>Bacteria</taxon>
        <taxon>Pseudomonadati</taxon>
        <taxon>Pseudomonadota</taxon>
        <taxon>Alphaproteobacteria</taxon>
        <taxon>Hyphomicrobiales</taxon>
        <taxon>Rhizobiaceae</taxon>
        <taxon>Rhizobium/Agrobacterium group</taxon>
        <taxon>Neorhizobium</taxon>
    </lineage>
</organism>
<keyword evidence="2" id="KW-0255">Endonuclease</keyword>
<feature type="compositionally biased region" description="Basic and acidic residues" evidence="1">
    <location>
        <begin position="22"/>
        <end position="34"/>
    </location>
</feature>
<evidence type="ECO:0000256" key="1">
    <source>
        <dbReference type="SAM" id="MobiDB-lite"/>
    </source>
</evidence>
<feature type="region of interest" description="Disordered" evidence="1">
    <location>
        <begin position="22"/>
        <end position="49"/>
    </location>
</feature>
<reference evidence="2 3" key="1">
    <citation type="submission" date="2024-05" db="EMBL/GenBank/DDBJ databases">
        <title>Neorhizobium sp. Rsf11, a plant growth promoting and heavy metal resistant PAH-degrader.</title>
        <authorList>
            <person name="Golubev S.N."/>
            <person name="Muratova A.Y."/>
            <person name="Markelova M.I."/>
        </authorList>
    </citation>
    <scope>NUCLEOTIDE SEQUENCE [LARGE SCALE GENOMIC DNA]</scope>
    <source>
        <strain evidence="2 3">Rsf11</strain>
    </source>
</reference>